<evidence type="ECO:0000256" key="6">
    <source>
        <dbReference type="ARBA" id="ARBA00022792"/>
    </source>
</evidence>
<comment type="subcellular location">
    <subcellularLocation>
        <location evidence="1">Mitochondrion inner membrane</location>
        <topology evidence="1">Multi-pass membrane protein</topology>
    </subcellularLocation>
</comment>
<dbReference type="Pfam" id="PF00153">
    <property type="entry name" value="Mito_carr"/>
    <property type="match status" value="1"/>
</dbReference>
<reference evidence="11 12" key="1">
    <citation type="submission" date="2022-12" db="EMBL/GenBank/DDBJ databases">
        <title>Chromosome-level genome of Tegillarca granosa.</title>
        <authorList>
            <person name="Kim J."/>
        </authorList>
    </citation>
    <scope>NUCLEOTIDE SEQUENCE [LARGE SCALE GENOMIC DNA]</scope>
    <source>
        <strain evidence="11">Teg-2019</strain>
        <tissue evidence="11">Adductor muscle</tissue>
    </source>
</reference>
<evidence type="ECO:0000256" key="10">
    <source>
        <dbReference type="SAM" id="Phobius"/>
    </source>
</evidence>
<organism evidence="11 12">
    <name type="scientific">Tegillarca granosa</name>
    <name type="common">Malaysian cockle</name>
    <name type="synonym">Anadara granosa</name>
    <dbReference type="NCBI Taxonomy" id="220873"/>
    <lineage>
        <taxon>Eukaryota</taxon>
        <taxon>Metazoa</taxon>
        <taxon>Spiralia</taxon>
        <taxon>Lophotrochozoa</taxon>
        <taxon>Mollusca</taxon>
        <taxon>Bivalvia</taxon>
        <taxon>Autobranchia</taxon>
        <taxon>Pteriomorphia</taxon>
        <taxon>Arcoida</taxon>
        <taxon>Arcoidea</taxon>
        <taxon>Arcidae</taxon>
        <taxon>Tegillarca</taxon>
    </lineage>
</organism>
<keyword evidence="6" id="KW-0999">Mitochondrion inner membrane</keyword>
<keyword evidence="5" id="KW-0677">Repeat</keyword>
<evidence type="ECO:0000256" key="5">
    <source>
        <dbReference type="ARBA" id="ARBA00022737"/>
    </source>
</evidence>
<evidence type="ECO:0000256" key="7">
    <source>
        <dbReference type="ARBA" id="ARBA00022989"/>
    </source>
</evidence>
<evidence type="ECO:0000256" key="3">
    <source>
        <dbReference type="ARBA" id="ARBA00022448"/>
    </source>
</evidence>
<gene>
    <name evidence="11" type="ORF">KUTeg_015408</name>
</gene>
<evidence type="ECO:0000313" key="12">
    <source>
        <dbReference type="Proteomes" id="UP001217089"/>
    </source>
</evidence>
<evidence type="ECO:0000313" key="11">
    <source>
        <dbReference type="EMBL" id="KAJ8307324.1"/>
    </source>
</evidence>
<comment type="caution">
    <text evidence="11">The sequence shown here is derived from an EMBL/GenBank/DDBJ whole genome shotgun (WGS) entry which is preliminary data.</text>
</comment>
<evidence type="ECO:0000256" key="1">
    <source>
        <dbReference type="ARBA" id="ARBA00004448"/>
    </source>
</evidence>
<keyword evidence="3" id="KW-0813">Transport</keyword>
<proteinExistence type="inferred from homology"/>
<evidence type="ECO:0000256" key="9">
    <source>
        <dbReference type="ARBA" id="ARBA00023136"/>
    </source>
</evidence>
<evidence type="ECO:0000256" key="2">
    <source>
        <dbReference type="ARBA" id="ARBA00006375"/>
    </source>
</evidence>
<dbReference type="Proteomes" id="UP001217089">
    <property type="component" value="Unassembled WGS sequence"/>
</dbReference>
<accession>A0ABQ9EQ30</accession>
<dbReference type="PANTHER" id="PTHR45760:SF2">
    <property type="entry name" value="FI19922P1-RELATED"/>
    <property type="match status" value="1"/>
</dbReference>
<dbReference type="Gene3D" id="1.50.40.10">
    <property type="entry name" value="Mitochondrial carrier domain"/>
    <property type="match status" value="1"/>
</dbReference>
<dbReference type="InterPro" id="IPR045315">
    <property type="entry name" value="Mtm1-like"/>
</dbReference>
<keyword evidence="4 10" id="KW-0812">Transmembrane</keyword>
<evidence type="ECO:0000256" key="8">
    <source>
        <dbReference type="ARBA" id="ARBA00023128"/>
    </source>
</evidence>
<keyword evidence="12" id="KW-1185">Reference proteome</keyword>
<protein>
    <submittedName>
        <fullName evidence="11">Uncharacterized protein</fullName>
    </submittedName>
</protein>
<evidence type="ECO:0000256" key="4">
    <source>
        <dbReference type="ARBA" id="ARBA00022692"/>
    </source>
</evidence>
<dbReference type="InterPro" id="IPR018108">
    <property type="entry name" value="MCP_transmembrane"/>
</dbReference>
<sequence length="78" mass="8747">MYMYCVITFFRSVSALYWVGYESMKTRVLRTRGTTAMNFSESFMAGAVAGTIAGIITLPFDVIKTHRQIELGQVLQGN</sequence>
<dbReference type="SUPFAM" id="SSF103506">
    <property type="entry name" value="Mitochondrial carrier"/>
    <property type="match status" value="1"/>
</dbReference>
<dbReference type="PANTHER" id="PTHR45760">
    <property type="entry name" value="FI19922P1-RELATED"/>
    <property type="match status" value="1"/>
</dbReference>
<dbReference type="InterPro" id="IPR023395">
    <property type="entry name" value="MCP_dom_sf"/>
</dbReference>
<keyword evidence="8" id="KW-0496">Mitochondrion</keyword>
<name>A0ABQ9EQ30_TEGGR</name>
<comment type="similarity">
    <text evidence="2">Belongs to the mitochondrial carrier (TC 2.A.29) family.</text>
</comment>
<feature type="transmembrane region" description="Helical" evidence="10">
    <location>
        <begin position="39"/>
        <end position="60"/>
    </location>
</feature>
<keyword evidence="9 10" id="KW-0472">Membrane</keyword>
<keyword evidence="7 10" id="KW-1133">Transmembrane helix</keyword>
<dbReference type="EMBL" id="JARBDR010000793">
    <property type="protein sequence ID" value="KAJ8307324.1"/>
    <property type="molecule type" value="Genomic_DNA"/>
</dbReference>